<accession>A0A1V6TDP9</accession>
<dbReference type="AlphaFoldDB" id="A0A1V6TDP9"/>
<dbReference type="Gene3D" id="3.40.525.10">
    <property type="entry name" value="CRAL-TRIO lipid binding domain"/>
    <property type="match status" value="1"/>
</dbReference>
<feature type="domain" description="CRAL-TRIO" evidence="2">
    <location>
        <begin position="201"/>
        <end position="346"/>
    </location>
</feature>
<dbReference type="Pfam" id="PF03765">
    <property type="entry name" value="CRAL_TRIO_N"/>
    <property type="match status" value="1"/>
</dbReference>
<dbReference type="EMBL" id="MLKD01000007">
    <property type="protein sequence ID" value="OQE24515.1"/>
    <property type="molecule type" value="Genomic_DNA"/>
</dbReference>
<dbReference type="PROSITE" id="PS50191">
    <property type="entry name" value="CRAL_TRIO"/>
    <property type="match status" value="1"/>
</dbReference>
<dbReference type="STRING" id="303698.A0A1V6TDP9"/>
<dbReference type="PANTHER" id="PTHR46590:SF2">
    <property type="entry name" value="CRAL_TRIO DOMAIN PROTEIN (AFU_ORTHOLOGUE AFUA_4G13930)-RELATED"/>
    <property type="match status" value="1"/>
</dbReference>
<dbReference type="InterPro" id="IPR011074">
    <property type="entry name" value="CRAL/TRIO_N_dom"/>
</dbReference>
<dbReference type="PANTHER" id="PTHR46590">
    <property type="entry name" value="PHOSPHATIDYLINOSITOL TRANSFER PROTEIN CSR1-RELATED"/>
    <property type="match status" value="1"/>
</dbReference>
<gene>
    <name evidence="3" type="ORF">PENSTE_c007G08261</name>
</gene>
<feature type="compositionally biased region" description="Basic and acidic residues" evidence="1">
    <location>
        <begin position="445"/>
        <end position="457"/>
    </location>
</feature>
<dbReference type="Pfam" id="PF00650">
    <property type="entry name" value="CRAL_TRIO"/>
    <property type="match status" value="1"/>
</dbReference>
<dbReference type="Proteomes" id="UP000191285">
    <property type="component" value="Unassembled WGS sequence"/>
</dbReference>
<dbReference type="InterPro" id="IPR036273">
    <property type="entry name" value="CRAL/TRIO_N_dom_sf"/>
</dbReference>
<evidence type="ECO:0000256" key="1">
    <source>
        <dbReference type="SAM" id="MobiDB-lite"/>
    </source>
</evidence>
<dbReference type="CDD" id="cd00170">
    <property type="entry name" value="SEC14"/>
    <property type="match status" value="1"/>
</dbReference>
<dbReference type="SUPFAM" id="SSF46938">
    <property type="entry name" value="CRAL/TRIO N-terminal domain"/>
    <property type="match status" value="1"/>
</dbReference>
<proteinExistence type="predicted"/>
<dbReference type="SUPFAM" id="SSF52087">
    <property type="entry name" value="CRAL/TRIO domain"/>
    <property type="match status" value="1"/>
</dbReference>
<dbReference type="InterPro" id="IPR036865">
    <property type="entry name" value="CRAL-TRIO_dom_sf"/>
</dbReference>
<organism evidence="3 4">
    <name type="scientific">Penicillium steckii</name>
    <dbReference type="NCBI Taxonomy" id="303698"/>
    <lineage>
        <taxon>Eukaryota</taxon>
        <taxon>Fungi</taxon>
        <taxon>Dikarya</taxon>
        <taxon>Ascomycota</taxon>
        <taxon>Pezizomycotina</taxon>
        <taxon>Eurotiomycetes</taxon>
        <taxon>Eurotiomycetidae</taxon>
        <taxon>Eurotiales</taxon>
        <taxon>Aspergillaceae</taxon>
        <taxon>Penicillium</taxon>
    </lineage>
</organism>
<reference evidence="4" key="1">
    <citation type="journal article" date="2017" name="Nat. Microbiol.">
        <title>Global analysis of biosynthetic gene clusters reveals vast potential of secondary metabolite production in Penicillium species.</title>
        <authorList>
            <person name="Nielsen J.C."/>
            <person name="Grijseels S."/>
            <person name="Prigent S."/>
            <person name="Ji B."/>
            <person name="Dainat J."/>
            <person name="Nielsen K.F."/>
            <person name="Frisvad J.C."/>
            <person name="Workman M."/>
            <person name="Nielsen J."/>
        </authorList>
    </citation>
    <scope>NUCLEOTIDE SEQUENCE [LARGE SCALE GENOMIC DNA]</scope>
    <source>
        <strain evidence="4">IBT 24891</strain>
    </source>
</reference>
<feature type="region of interest" description="Disordered" evidence="1">
    <location>
        <begin position="439"/>
        <end position="473"/>
    </location>
</feature>
<name>A0A1V6TDP9_9EURO</name>
<feature type="compositionally biased region" description="Low complexity" evidence="1">
    <location>
        <begin position="42"/>
        <end position="54"/>
    </location>
</feature>
<evidence type="ECO:0000259" key="2">
    <source>
        <dbReference type="PROSITE" id="PS50191"/>
    </source>
</evidence>
<feature type="region of interest" description="Disordered" evidence="1">
    <location>
        <begin position="37"/>
        <end position="60"/>
    </location>
</feature>
<dbReference type="InterPro" id="IPR052432">
    <property type="entry name" value="PITP/CRAL-TRIO"/>
</dbReference>
<dbReference type="SMART" id="SM01100">
    <property type="entry name" value="CRAL_TRIO_N"/>
    <property type="match status" value="1"/>
</dbReference>
<evidence type="ECO:0000313" key="3">
    <source>
        <dbReference type="EMBL" id="OQE24515.1"/>
    </source>
</evidence>
<keyword evidence="4" id="KW-1185">Reference proteome</keyword>
<evidence type="ECO:0000313" key="4">
    <source>
        <dbReference type="Proteomes" id="UP000191285"/>
    </source>
</evidence>
<protein>
    <recommendedName>
        <fullName evidence="2">CRAL-TRIO domain-containing protein</fullName>
    </recommendedName>
</protein>
<dbReference type="InterPro" id="IPR001251">
    <property type="entry name" value="CRAL-TRIO_dom"/>
</dbReference>
<sequence>MSATTEPSGYVGNLTSSQEQNLRDFWRILMQSWGADIPNPKTSSSASTHSTGSTQPRRRLFSISRAPTQPTEAETAAIPSQLHSSLKELSTGPNEIKTINSLLSKLSGDRLRSAFLTVLKQDHPDALLLRFLRAEKWNVPKAWIKFVSSLNWRVNEYHIDEEVLLKGELYNLEKSRAKEDSAEKKDGEGFVLQLKTGKGYFHGKDKFGRPICVVRVRTHDPNSATKKGLNDYIVQCIETVRLVMVPPVDTMTIVFDLTSFSLSNWDFPPVKFIIEIFQESYPESLGAMIFYNAPWIFSGFWKLIHGILDPVVAAKVHFISGPRELQQIIPEGQIVKELGGSEDWEYEYVEPEPNENDRLRDTETRDAILTERESLGDELFRLTTSLVSNPQDSTSLGRRDEIIKQISDNYWTLDPYIRARTLLDRTGVLQDGGKVAFYPTSKSSSSDDKVISNEKSEVPTGQVNEEPLAAVVN</sequence>
<dbReference type="SMART" id="SM00516">
    <property type="entry name" value="SEC14"/>
    <property type="match status" value="1"/>
</dbReference>
<comment type="caution">
    <text evidence="3">The sequence shown here is derived from an EMBL/GenBank/DDBJ whole genome shotgun (WGS) entry which is preliminary data.</text>
</comment>